<dbReference type="EMBL" id="BTSX01000005">
    <property type="protein sequence ID" value="GMT01389.1"/>
    <property type="molecule type" value="Genomic_DNA"/>
</dbReference>
<dbReference type="Proteomes" id="UP001432027">
    <property type="component" value="Unassembled WGS sequence"/>
</dbReference>
<evidence type="ECO:0000313" key="2">
    <source>
        <dbReference type="Proteomes" id="UP001432027"/>
    </source>
</evidence>
<keyword evidence="2" id="KW-1185">Reference proteome</keyword>
<evidence type="ECO:0000313" key="1">
    <source>
        <dbReference type="EMBL" id="GMT01389.1"/>
    </source>
</evidence>
<reference evidence="1" key="1">
    <citation type="submission" date="2023-10" db="EMBL/GenBank/DDBJ databases">
        <title>Genome assembly of Pristionchus species.</title>
        <authorList>
            <person name="Yoshida K."/>
            <person name="Sommer R.J."/>
        </authorList>
    </citation>
    <scope>NUCLEOTIDE SEQUENCE</scope>
    <source>
        <strain evidence="1">RS0144</strain>
    </source>
</reference>
<sequence length="84" mass="9585">MENSTPQSIECWLTECISIRDQRKSQVQNCQFVGSHWKNALLTGIYTGILQSIPSSGYVITSTCRFHLIPHILFLEFFPTMCST</sequence>
<protein>
    <submittedName>
        <fullName evidence="1">Uncharacterized protein</fullName>
    </submittedName>
</protein>
<name>A0AAV5U5K6_9BILA</name>
<organism evidence="1 2">
    <name type="scientific">Pristionchus entomophagus</name>
    <dbReference type="NCBI Taxonomy" id="358040"/>
    <lineage>
        <taxon>Eukaryota</taxon>
        <taxon>Metazoa</taxon>
        <taxon>Ecdysozoa</taxon>
        <taxon>Nematoda</taxon>
        <taxon>Chromadorea</taxon>
        <taxon>Rhabditida</taxon>
        <taxon>Rhabditina</taxon>
        <taxon>Diplogasteromorpha</taxon>
        <taxon>Diplogasteroidea</taxon>
        <taxon>Neodiplogasteridae</taxon>
        <taxon>Pristionchus</taxon>
    </lineage>
</organism>
<comment type="caution">
    <text evidence="1">The sequence shown here is derived from an EMBL/GenBank/DDBJ whole genome shotgun (WGS) entry which is preliminary data.</text>
</comment>
<proteinExistence type="predicted"/>
<accession>A0AAV5U5K6</accession>
<gene>
    <name evidence="1" type="ORF">PENTCL1PPCAC_23563</name>
</gene>
<dbReference type="AlphaFoldDB" id="A0AAV5U5K6"/>